<dbReference type="AlphaFoldDB" id="A0AAN8WZK4"/>
<protein>
    <submittedName>
        <fullName evidence="3">Uncharacterized protein</fullName>
    </submittedName>
</protein>
<accession>A0AAN8WZK4</accession>
<evidence type="ECO:0000313" key="3">
    <source>
        <dbReference type="EMBL" id="KAK7073847.1"/>
    </source>
</evidence>
<comment type="caution">
    <text evidence="3">The sequence shown here is derived from an EMBL/GenBank/DDBJ whole genome shotgun (WGS) entry which is preliminary data.</text>
</comment>
<evidence type="ECO:0000256" key="1">
    <source>
        <dbReference type="SAM" id="Coils"/>
    </source>
</evidence>
<name>A0AAN8WZK4_HALRR</name>
<sequence>MANSARVTSKSNSYAENVAKNGPPSSETIKLIEDGWGNFAPDGDTTSNTAKPNVLCISVLDISVSMGDIKIHVSDSCSAMMATMNVISPAIQSAVVCYSDFDQLTIKNGPVIRAPDCCEWEGKDYMNYLKETDLCGGGEGKDSEALHTTLWYILNDMIPSVKRRFGVTDSDYFPVMIFVFTDEDMRIVGNDGNYSNKKNGQCVAEQNFFENRWGRKPASIVEFHKALIDQNCWLRVVGLSKGNINGLKALCKENLINFGLYGNNRTIEGGIGKKKQPSEFENKYDYANIEAFEQRIMELDNLGLFRVKCTKADNEYVDIFGSGFHERNNASSSFLNCAYDTGHLNFCDSVSGGTSILPQQQQQQCYYGDGVSGLNDNMSVVLEKAQTIAGGGNAASCLAMHMKDCFSSSLETGSIDSELIDYSNLCKCKGCTKLVLIIEASKKNNPGILKKFARIQWAKMFAEKLFEPMLTEPAMAYTCSALPADIGAIYSFVTRNNSGTCSVRSRILSELGSVIGKSENYKFLREGKHMKGTSYDALQVINKVLLDANKLTPQQASCLLWFYLPEDKLNECQIFFNNHFSLDVSAGKSVLSLDEYKRFEHKHCFELIQKLVSNVKVTKNVEELKALLEKAEKSRRGFDQLSKHRYPAIPVFWSEDEETKMELVEDLANNHFDGRRDVASMAFISMEELIPKLGNLLSVKLELVSGGFASIKAVCAAAAWASSHYDIFADDDNNSSSSSITAGMIFSVANMALHDYVNTKYGEILDGEEDKNVNNNDRSMDLLLRGLSEGEIENNLSGPIFLSHLITWAKPLGTLFDFEEFGEYG</sequence>
<gene>
    <name evidence="3" type="ORF">SK128_001444</name>
</gene>
<proteinExistence type="predicted"/>
<feature type="region of interest" description="Disordered" evidence="2">
    <location>
        <begin position="1"/>
        <end position="26"/>
    </location>
</feature>
<evidence type="ECO:0000256" key="2">
    <source>
        <dbReference type="SAM" id="MobiDB-lite"/>
    </source>
</evidence>
<dbReference type="Proteomes" id="UP001381693">
    <property type="component" value="Unassembled WGS sequence"/>
</dbReference>
<keyword evidence="1" id="KW-0175">Coiled coil</keyword>
<organism evidence="3 4">
    <name type="scientific">Halocaridina rubra</name>
    <name type="common">Hawaiian red shrimp</name>
    <dbReference type="NCBI Taxonomy" id="373956"/>
    <lineage>
        <taxon>Eukaryota</taxon>
        <taxon>Metazoa</taxon>
        <taxon>Ecdysozoa</taxon>
        <taxon>Arthropoda</taxon>
        <taxon>Crustacea</taxon>
        <taxon>Multicrustacea</taxon>
        <taxon>Malacostraca</taxon>
        <taxon>Eumalacostraca</taxon>
        <taxon>Eucarida</taxon>
        <taxon>Decapoda</taxon>
        <taxon>Pleocyemata</taxon>
        <taxon>Caridea</taxon>
        <taxon>Atyoidea</taxon>
        <taxon>Atyidae</taxon>
        <taxon>Halocaridina</taxon>
    </lineage>
</organism>
<feature type="coiled-coil region" evidence="1">
    <location>
        <begin position="614"/>
        <end position="641"/>
    </location>
</feature>
<feature type="compositionally biased region" description="Polar residues" evidence="2">
    <location>
        <begin position="1"/>
        <end position="15"/>
    </location>
</feature>
<keyword evidence="4" id="KW-1185">Reference proteome</keyword>
<dbReference type="EMBL" id="JAXCGZ010012025">
    <property type="protein sequence ID" value="KAK7073847.1"/>
    <property type="molecule type" value="Genomic_DNA"/>
</dbReference>
<reference evidence="3 4" key="1">
    <citation type="submission" date="2023-11" db="EMBL/GenBank/DDBJ databases">
        <title>Halocaridina rubra genome assembly.</title>
        <authorList>
            <person name="Smith C."/>
        </authorList>
    </citation>
    <scope>NUCLEOTIDE SEQUENCE [LARGE SCALE GENOMIC DNA]</scope>
    <source>
        <strain evidence="3">EP-1</strain>
        <tissue evidence="3">Whole</tissue>
    </source>
</reference>
<evidence type="ECO:0000313" key="4">
    <source>
        <dbReference type="Proteomes" id="UP001381693"/>
    </source>
</evidence>